<comment type="subcellular location">
    <subcellularLocation>
        <location evidence="1 14">Cell outer membrane</location>
        <topology evidence="1 14">Multi-pass membrane protein</topology>
    </subcellularLocation>
</comment>
<dbReference type="InterPro" id="IPR012910">
    <property type="entry name" value="Plug_dom"/>
</dbReference>
<evidence type="ECO:0000256" key="5">
    <source>
        <dbReference type="ARBA" id="ARBA00022496"/>
    </source>
</evidence>
<name>A0A430G8S2_9SPHN</name>
<evidence type="ECO:0000256" key="12">
    <source>
        <dbReference type="ARBA" id="ARBA00023170"/>
    </source>
</evidence>
<dbReference type="InterPro" id="IPR010105">
    <property type="entry name" value="TonB_sidphr_rcpt"/>
</dbReference>
<organism evidence="19 20">
    <name type="scientific">Sphingomonas koreensis</name>
    <dbReference type="NCBI Taxonomy" id="93064"/>
    <lineage>
        <taxon>Bacteria</taxon>
        <taxon>Pseudomonadati</taxon>
        <taxon>Pseudomonadota</taxon>
        <taxon>Alphaproteobacteria</taxon>
        <taxon>Sphingomonadales</taxon>
        <taxon>Sphingomonadaceae</taxon>
        <taxon>Sphingomonas</taxon>
    </lineage>
</organism>
<dbReference type="GO" id="GO:0038023">
    <property type="term" value="F:signaling receptor activity"/>
    <property type="evidence" value="ECO:0007669"/>
    <property type="project" value="InterPro"/>
</dbReference>
<evidence type="ECO:0000256" key="8">
    <source>
        <dbReference type="ARBA" id="ARBA00023004"/>
    </source>
</evidence>
<dbReference type="AlphaFoldDB" id="A0A430G8S2"/>
<dbReference type="Proteomes" id="UP000287746">
    <property type="component" value="Unassembled WGS sequence"/>
</dbReference>
<keyword evidence="6 14" id="KW-0812">Transmembrane</keyword>
<dbReference type="PROSITE" id="PS52016">
    <property type="entry name" value="TONB_DEPENDENT_REC_3"/>
    <property type="match status" value="1"/>
</dbReference>
<evidence type="ECO:0000256" key="13">
    <source>
        <dbReference type="ARBA" id="ARBA00023237"/>
    </source>
</evidence>
<dbReference type="InterPro" id="IPR037066">
    <property type="entry name" value="Plug_dom_sf"/>
</dbReference>
<evidence type="ECO:0000256" key="9">
    <source>
        <dbReference type="ARBA" id="ARBA00023065"/>
    </source>
</evidence>
<feature type="domain" description="TonB-dependent receptor-like beta-barrel" evidence="17">
    <location>
        <begin position="312"/>
        <end position="711"/>
    </location>
</feature>
<evidence type="ECO:0000259" key="18">
    <source>
        <dbReference type="Pfam" id="PF07715"/>
    </source>
</evidence>
<comment type="caution">
    <text evidence="19">The sequence shown here is derived from an EMBL/GenBank/DDBJ whole genome shotgun (WGS) entry which is preliminary data.</text>
</comment>
<keyword evidence="13 14" id="KW-0998">Cell outer membrane</keyword>
<comment type="similarity">
    <text evidence="2 14 16">Belongs to the TonB-dependent receptor family.</text>
</comment>
<keyword evidence="3 14" id="KW-0813">Transport</keyword>
<dbReference type="GO" id="GO:0015891">
    <property type="term" value="P:siderophore transport"/>
    <property type="evidence" value="ECO:0007669"/>
    <property type="project" value="InterPro"/>
</dbReference>
<evidence type="ECO:0000256" key="1">
    <source>
        <dbReference type="ARBA" id="ARBA00004571"/>
    </source>
</evidence>
<keyword evidence="9" id="KW-0406">Ion transport</keyword>
<proteinExistence type="inferred from homology"/>
<evidence type="ECO:0000259" key="17">
    <source>
        <dbReference type="Pfam" id="PF00593"/>
    </source>
</evidence>
<dbReference type="InterPro" id="IPR039426">
    <property type="entry name" value="TonB-dep_rcpt-like"/>
</dbReference>
<sequence>MIRYIITHAPNVSRGNQLRKRLGINSGSNRRAAGATSLSALALPLLLLPLPAFGQEAPTEEVIVTGIADRQLLLDAKTETGSRLGLTARETPAIVDILSERQIREFGARTNVEALNRAPGVTSSLPATSPGAPTMRGFTSSAVGLLYNGIRVTTPLIYTRASDSFLYERIEILKGPASVLYGEGALAGAINLVPKKAKLGATDGSLLASYGSFESLRLGGDVNAALGDQAAIRAVAAYGRTGGYVDDSDSRFFAASMSTLLKPVETLTIELAVDYSEDSYETADLGTPLVPRAIARDPSTVATGPGGLVIDKSLRDTNFNVTDAVLDSDTLWLRSRAIWQLNDALTFTNDLTSYQSHRQFINAEAYSFNPTSGLIDRTTGIVTHDIHHWIERPALSGDVTIGGMRNRFALGAEFSELRFATRRYFATTTSVDPFNPVRGRFPGGTSKLPPVNQRSTVAVQSVFGENALNLTPKWLIVAGGRHDWINLDRRLTGSAPFGRRYRALSWRVGTVYDLLPKTQLFAQYSRAIAPVGNLLSLSLVNSRFDLTKGRSVEAGVKSSFWGDRVDLTLAAYHLVQDNIITRDPANPALSVQGGRQSSRGVELSLSAAVTRQLRVDANWTRLDARFDTLIEAGGVNRAGNTPPRIPETVANLFAFYSFKYIPLTVSAGLRHAGRFFTDNANTIRAKGYTTVDAAIGYKFGAGELSLRGRNLTDAFYVDYSDVSNSQFQVAAPRSVELSLLARF</sequence>
<dbReference type="PROSITE" id="PS01156">
    <property type="entry name" value="TONB_DEPENDENT_REC_2"/>
    <property type="match status" value="1"/>
</dbReference>
<evidence type="ECO:0000313" key="19">
    <source>
        <dbReference type="EMBL" id="RSY90469.1"/>
    </source>
</evidence>
<keyword evidence="10 16" id="KW-0798">TonB box</keyword>
<dbReference type="Gene3D" id="2.170.130.10">
    <property type="entry name" value="TonB-dependent receptor, plug domain"/>
    <property type="match status" value="1"/>
</dbReference>
<dbReference type="NCBIfam" id="TIGR01783">
    <property type="entry name" value="TonB-siderophor"/>
    <property type="match status" value="1"/>
</dbReference>
<dbReference type="InterPro" id="IPR000531">
    <property type="entry name" value="Beta-barrel_TonB"/>
</dbReference>
<evidence type="ECO:0000256" key="11">
    <source>
        <dbReference type="ARBA" id="ARBA00023136"/>
    </source>
</evidence>
<keyword evidence="12 19" id="KW-0675">Receptor</keyword>
<dbReference type="Gene3D" id="2.40.170.20">
    <property type="entry name" value="TonB-dependent receptor, beta-barrel domain"/>
    <property type="match status" value="1"/>
</dbReference>
<evidence type="ECO:0000256" key="10">
    <source>
        <dbReference type="ARBA" id="ARBA00023077"/>
    </source>
</evidence>
<feature type="domain" description="TonB-dependent receptor plug" evidence="18">
    <location>
        <begin position="88"/>
        <end position="189"/>
    </location>
</feature>
<dbReference type="Pfam" id="PF00593">
    <property type="entry name" value="TonB_dep_Rec_b-barrel"/>
    <property type="match status" value="1"/>
</dbReference>
<dbReference type="GO" id="GO:0015344">
    <property type="term" value="F:siderophore uptake transmembrane transporter activity"/>
    <property type="evidence" value="ECO:0007669"/>
    <property type="project" value="TreeGrafter"/>
</dbReference>
<dbReference type="GO" id="GO:0009279">
    <property type="term" value="C:cell outer membrane"/>
    <property type="evidence" value="ECO:0007669"/>
    <property type="project" value="UniProtKB-SubCell"/>
</dbReference>
<dbReference type="EMBL" id="QQYZ01000001">
    <property type="protein sequence ID" value="RSY90469.1"/>
    <property type="molecule type" value="Genomic_DNA"/>
</dbReference>
<keyword evidence="11 14" id="KW-0472">Membrane</keyword>
<feature type="short sequence motif" description="TonB C-terminal box" evidence="15">
    <location>
        <begin position="726"/>
        <end position="743"/>
    </location>
</feature>
<reference evidence="19 20" key="1">
    <citation type="submission" date="2018-07" db="EMBL/GenBank/DDBJ databases">
        <title>Genomic and Epidemiologic Investigation of an Indolent Hospital Outbreak.</title>
        <authorList>
            <person name="Johnson R.C."/>
            <person name="Deming C."/>
            <person name="Conlan S."/>
            <person name="Zellmer C.J."/>
            <person name="Michelin A.V."/>
            <person name="Lee-Lin S."/>
            <person name="Thomas P.J."/>
            <person name="Park M."/>
            <person name="Weingarten R.A."/>
            <person name="Less J."/>
            <person name="Dekker J.P."/>
            <person name="Frank K.M."/>
            <person name="Musser K.A."/>
            <person name="Mcquiston J.R."/>
            <person name="Henderson D.K."/>
            <person name="Lau A.F."/>
            <person name="Palmore T.N."/>
            <person name="Segre J.A."/>
        </authorList>
    </citation>
    <scope>NUCLEOTIDE SEQUENCE [LARGE SCALE GENOMIC DNA]</scope>
    <source>
        <strain evidence="19 20">SK-CDC1_0717</strain>
    </source>
</reference>
<evidence type="ECO:0000256" key="7">
    <source>
        <dbReference type="ARBA" id="ARBA00022729"/>
    </source>
</evidence>
<dbReference type="InterPro" id="IPR036942">
    <property type="entry name" value="Beta-barrel_TonB_sf"/>
</dbReference>
<keyword evidence="5" id="KW-0410">Iron transport</keyword>
<dbReference type="InterPro" id="IPR010917">
    <property type="entry name" value="TonB_rcpt_CS"/>
</dbReference>
<evidence type="ECO:0000256" key="6">
    <source>
        <dbReference type="ARBA" id="ARBA00022692"/>
    </source>
</evidence>
<keyword evidence="4 14" id="KW-1134">Transmembrane beta strand</keyword>
<evidence type="ECO:0000256" key="3">
    <source>
        <dbReference type="ARBA" id="ARBA00022448"/>
    </source>
</evidence>
<dbReference type="Pfam" id="PF07715">
    <property type="entry name" value="Plug"/>
    <property type="match status" value="1"/>
</dbReference>
<accession>A0A430G8S2</accession>
<evidence type="ECO:0000256" key="16">
    <source>
        <dbReference type="RuleBase" id="RU003357"/>
    </source>
</evidence>
<evidence type="ECO:0000256" key="15">
    <source>
        <dbReference type="PROSITE-ProRule" id="PRU10144"/>
    </source>
</evidence>
<dbReference type="PANTHER" id="PTHR32552:SF84">
    <property type="entry name" value="TONB-DEPENDENT RECEPTOR-RELATED"/>
    <property type="match status" value="1"/>
</dbReference>
<keyword evidence="7" id="KW-0732">Signal</keyword>
<evidence type="ECO:0000256" key="2">
    <source>
        <dbReference type="ARBA" id="ARBA00009810"/>
    </source>
</evidence>
<evidence type="ECO:0000256" key="4">
    <source>
        <dbReference type="ARBA" id="ARBA00022452"/>
    </source>
</evidence>
<protein>
    <submittedName>
        <fullName evidence="19">TonB-dependent receptor</fullName>
    </submittedName>
</protein>
<dbReference type="SUPFAM" id="SSF56935">
    <property type="entry name" value="Porins"/>
    <property type="match status" value="1"/>
</dbReference>
<gene>
    <name evidence="19" type="ORF">DAH66_00295</name>
</gene>
<evidence type="ECO:0000313" key="20">
    <source>
        <dbReference type="Proteomes" id="UP000287746"/>
    </source>
</evidence>
<evidence type="ECO:0000256" key="14">
    <source>
        <dbReference type="PROSITE-ProRule" id="PRU01360"/>
    </source>
</evidence>
<dbReference type="PANTHER" id="PTHR32552">
    <property type="entry name" value="FERRICHROME IRON RECEPTOR-RELATED"/>
    <property type="match status" value="1"/>
</dbReference>
<keyword evidence="8" id="KW-0408">Iron</keyword>
<dbReference type="CDD" id="cd01347">
    <property type="entry name" value="ligand_gated_channel"/>
    <property type="match status" value="1"/>
</dbReference>